<proteinExistence type="predicted"/>
<dbReference type="EMBL" id="ML208359">
    <property type="protein sequence ID" value="TFK68110.1"/>
    <property type="molecule type" value="Genomic_DNA"/>
</dbReference>
<evidence type="ECO:0000313" key="1">
    <source>
        <dbReference type="EMBL" id="TFK68110.1"/>
    </source>
</evidence>
<name>A0ACD3AQN4_9AGAR</name>
<gene>
    <name evidence="1" type="ORF">BDN72DRAFT_61607</name>
</gene>
<protein>
    <submittedName>
        <fullName evidence="1">Uncharacterized protein</fullName>
    </submittedName>
</protein>
<evidence type="ECO:0000313" key="2">
    <source>
        <dbReference type="Proteomes" id="UP000308600"/>
    </source>
</evidence>
<sequence>MPSLGLGFPDVLQGLFPKKSLDLQSEMTCYGLPYGVLGLLSHLFTLYTIACLHNLRSPLWPAHKFKPGSLNLLTGILGVTASPAIALYTISTCLNTFELLLIGLWQFSVSLVNGLYCFCVAVWVKKESEEMIKKVCVWPSVALYLLGTISGMIGLLSLMFQSWPNGALQDLVIGFGTFYVLLTLGIALVWFESGKTGIRPGYILAILAVSPLLCDLVLGILADNVVGVPVSGMTPLFVVYLIGKHLPMLRF</sequence>
<reference evidence="1 2" key="1">
    <citation type="journal article" date="2019" name="Nat. Ecol. Evol.">
        <title>Megaphylogeny resolves global patterns of mushroom evolution.</title>
        <authorList>
            <person name="Varga T."/>
            <person name="Krizsan K."/>
            <person name="Foldi C."/>
            <person name="Dima B."/>
            <person name="Sanchez-Garcia M."/>
            <person name="Sanchez-Ramirez S."/>
            <person name="Szollosi G.J."/>
            <person name="Szarkandi J.G."/>
            <person name="Papp V."/>
            <person name="Albert L."/>
            <person name="Andreopoulos W."/>
            <person name="Angelini C."/>
            <person name="Antonin V."/>
            <person name="Barry K.W."/>
            <person name="Bougher N.L."/>
            <person name="Buchanan P."/>
            <person name="Buyck B."/>
            <person name="Bense V."/>
            <person name="Catcheside P."/>
            <person name="Chovatia M."/>
            <person name="Cooper J."/>
            <person name="Damon W."/>
            <person name="Desjardin D."/>
            <person name="Finy P."/>
            <person name="Geml J."/>
            <person name="Haridas S."/>
            <person name="Hughes K."/>
            <person name="Justo A."/>
            <person name="Karasinski D."/>
            <person name="Kautmanova I."/>
            <person name="Kiss B."/>
            <person name="Kocsube S."/>
            <person name="Kotiranta H."/>
            <person name="LaButti K.M."/>
            <person name="Lechner B.E."/>
            <person name="Liimatainen K."/>
            <person name="Lipzen A."/>
            <person name="Lukacs Z."/>
            <person name="Mihaltcheva S."/>
            <person name="Morgado L.N."/>
            <person name="Niskanen T."/>
            <person name="Noordeloos M.E."/>
            <person name="Ohm R.A."/>
            <person name="Ortiz-Santana B."/>
            <person name="Ovrebo C."/>
            <person name="Racz N."/>
            <person name="Riley R."/>
            <person name="Savchenko A."/>
            <person name="Shiryaev A."/>
            <person name="Soop K."/>
            <person name="Spirin V."/>
            <person name="Szebenyi C."/>
            <person name="Tomsovsky M."/>
            <person name="Tulloss R.E."/>
            <person name="Uehling J."/>
            <person name="Grigoriev I.V."/>
            <person name="Vagvolgyi C."/>
            <person name="Papp T."/>
            <person name="Martin F.M."/>
            <person name="Miettinen O."/>
            <person name="Hibbett D.S."/>
            <person name="Nagy L.G."/>
        </authorList>
    </citation>
    <scope>NUCLEOTIDE SEQUENCE [LARGE SCALE GENOMIC DNA]</scope>
    <source>
        <strain evidence="1 2">NL-1719</strain>
    </source>
</reference>
<keyword evidence="2" id="KW-1185">Reference proteome</keyword>
<dbReference type="Proteomes" id="UP000308600">
    <property type="component" value="Unassembled WGS sequence"/>
</dbReference>
<accession>A0ACD3AQN4</accession>
<organism evidence="1 2">
    <name type="scientific">Pluteus cervinus</name>
    <dbReference type="NCBI Taxonomy" id="181527"/>
    <lineage>
        <taxon>Eukaryota</taxon>
        <taxon>Fungi</taxon>
        <taxon>Dikarya</taxon>
        <taxon>Basidiomycota</taxon>
        <taxon>Agaricomycotina</taxon>
        <taxon>Agaricomycetes</taxon>
        <taxon>Agaricomycetidae</taxon>
        <taxon>Agaricales</taxon>
        <taxon>Pluteineae</taxon>
        <taxon>Pluteaceae</taxon>
        <taxon>Pluteus</taxon>
    </lineage>
</organism>